<dbReference type="AlphaFoldDB" id="A0AAW2JZN0"/>
<comment type="caution">
    <text evidence="1">The sequence shown here is derived from an EMBL/GenBank/DDBJ whole genome shotgun (WGS) entry which is preliminary data.</text>
</comment>
<gene>
    <name evidence="1" type="ORF">Sradi_6563400</name>
</gene>
<accession>A0AAW2JZN0</accession>
<reference evidence="1" key="1">
    <citation type="submission" date="2020-06" db="EMBL/GenBank/DDBJ databases">
        <authorList>
            <person name="Li T."/>
            <person name="Hu X."/>
            <person name="Zhang T."/>
            <person name="Song X."/>
            <person name="Zhang H."/>
            <person name="Dai N."/>
            <person name="Sheng W."/>
            <person name="Hou X."/>
            <person name="Wei L."/>
        </authorList>
    </citation>
    <scope>NUCLEOTIDE SEQUENCE</scope>
    <source>
        <strain evidence="1">G02</strain>
        <tissue evidence="1">Leaf</tissue>
    </source>
</reference>
<sequence length="53" mass="6041">MREKGEEEIDSVVAELLTVVRRGERSDLKSENSMKKLNVMAMENREGMLSENA</sequence>
<dbReference type="EMBL" id="JACGWJ010000031">
    <property type="protein sequence ID" value="KAL0299036.1"/>
    <property type="molecule type" value="Genomic_DNA"/>
</dbReference>
<protein>
    <submittedName>
        <fullName evidence="1">Uncharacterized protein</fullName>
    </submittedName>
</protein>
<organism evidence="1">
    <name type="scientific">Sesamum radiatum</name>
    <name type="common">Black benniseed</name>
    <dbReference type="NCBI Taxonomy" id="300843"/>
    <lineage>
        <taxon>Eukaryota</taxon>
        <taxon>Viridiplantae</taxon>
        <taxon>Streptophyta</taxon>
        <taxon>Embryophyta</taxon>
        <taxon>Tracheophyta</taxon>
        <taxon>Spermatophyta</taxon>
        <taxon>Magnoliopsida</taxon>
        <taxon>eudicotyledons</taxon>
        <taxon>Gunneridae</taxon>
        <taxon>Pentapetalae</taxon>
        <taxon>asterids</taxon>
        <taxon>lamiids</taxon>
        <taxon>Lamiales</taxon>
        <taxon>Pedaliaceae</taxon>
        <taxon>Sesamum</taxon>
    </lineage>
</organism>
<reference evidence="1" key="2">
    <citation type="journal article" date="2024" name="Plant">
        <title>Genomic evolution and insights into agronomic trait innovations of Sesamum species.</title>
        <authorList>
            <person name="Miao H."/>
            <person name="Wang L."/>
            <person name="Qu L."/>
            <person name="Liu H."/>
            <person name="Sun Y."/>
            <person name="Le M."/>
            <person name="Wang Q."/>
            <person name="Wei S."/>
            <person name="Zheng Y."/>
            <person name="Lin W."/>
            <person name="Duan Y."/>
            <person name="Cao H."/>
            <person name="Xiong S."/>
            <person name="Wang X."/>
            <person name="Wei L."/>
            <person name="Li C."/>
            <person name="Ma Q."/>
            <person name="Ju M."/>
            <person name="Zhao R."/>
            <person name="Li G."/>
            <person name="Mu C."/>
            <person name="Tian Q."/>
            <person name="Mei H."/>
            <person name="Zhang T."/>
            <person name="Gao T."/>
            <person name="Zhang H."/>
        </authorList>
    </citation>
    <scope>NUCLEOTIDE SEQUENCE</scope>
    <source>
        <strain evidence="1">G02</strain>
    </source>
</reference>
<proteinExistence type="predicted"/>
<evidence type="ECO:0000313" key="1">
    <source>
        <dbReference type="EMBL" id="KAL0299036.1"/>
    </source>
</evidence>
<name>A0AAW2JZN0_SESRA</name>